<dbReference type="KEGG" id="asau:88173751"/>
<protein>
    <submittedName>
        <fullName evidence="2">Uncharacterized protein</fullName>
    </submittedName>
</protein>
<dbReference type="AlphaFoldDB" id="A0AAX4HA06"/>
<dbReference type="Proteomes" id="UP001338582">
    <property type="component" value="Chromosome 3"/>
</dbReference>
<keyword evidence="3" id="KW-1185">Reference proteome</keyword>
<evidence type="ECO:0000313" key="2">
    <source>
        <dbReference type="EMBL" id="WPK25375.1"/>
    </source>
</evidence>
<gene>
    <name evidence="2" type="ORF">PUMCH_002687</name>
</gene>
<keyword evidence="1" id="KW-0472">Membrane</keyword>
<accession>A0AAX4HA06</accession>
<keyword evidence="1" id="KW-0812">Transmembrane</keyword>
<reference evidence="2 3" key="1">
    <citation type="submission" date="2023-10" db="EMBL/GenBank/DDBJ databases">
        <title>Draft Genome Sequence of Candida saopaulonensis from a very Premature Infant with Sepsis.</title>
        <authorList>
            <person name="Ning Y."/>
            <person name="Dai R."/>
            <person name="Xiao M."/>
            <person name="Xu Y."/>
            <person name="Yan Q."/>
            <person name="Zhang L."/>
        </authorList>
    </citation>
    <scope>NUCLEOTIDE SEQUENCE [LARGE SCALE GENOMIC DNA]</scope>
    <source>
        <strain evidence="2 3">19XY460</strain>
    </source>
</reference>
<organism evidence="2 3">
    <name type="scientific">Australozyma saopauloensis</name>
    <dbReference type="NCBI Taxonomy" id="291208"/>
    <lineage>
        <taxon>Eukaryota</taxon>
        <taxon>Fungi</taxon>
        <taxon>Dikarya</taxon>
        <taxon>Ascomycota</taxon>
        <taxon>Saccharomycotina</taxon>
        <taxon>Pichiomycetes</taxon>
        <taxon>Metschnikowiaceae</taxon>
        <taxon>Australozyma</taxon>
    </lineage>
</organism>
<keyword evidence="1" id="KW-1133">Transmembrane helix</keyword>
<dbReference type="EMBL" id="CP138896">
    <property type="protein sequence ID" value="WPK25375.1"/>
    <property type="molecule type" value="Genomic_DNA"/>
</dbReference>
<dbReference type="RefSeq" id="XP_062877757.1">
    <property type="nucleotide sequence ID" value="XM_063021687.1"/>
</dbReference>
<feature type="transmembrane region" description="Helical" evidence="1">
    <location>
        <begin position="250"/>
        <end position="270"/>
    </location>
</feature>
<sequence>MMRYVLEKMGVVSRQLSPDIESQIISESQSGSALRLQEAEDAFNNPYSSERLTNVHIVYFYTNFDSKLHLTRADRLNKFQGFPGSHKKAVCSAAENLITVLSTRVYKHQKWETGMIKSMNEMKLGLGPTTSPRPCKWVDRVDHLQNDLHRILQTKYWLDPIPQLCEAFIDLLIDDFEVCIREHLSQLRLLYEREFEGFFWKLYVIRHFGISRIVSVPQNIQNYAPLTFFFGSLLLLWYNTPKYIEKKWYFKIPGCIGLSIVAFMFLISLVDGKIAFYLCSFHPSVRPLYEHATSCIPWGEANWPYSIFGSGLAWRFWKERSDGYVPRARPCTDVEIKGAKCA</sequence>
<evidence type="ECO:0000256" key="1">
    <source>
        <dbReference type="SAM" id="Phobius"/>
    </source>
</evidence>
<feature type="transmembrane region" description="Helical" evidence="1">
    <location>
        <begin position="220"/>
        <end position="238"/>
    </location>
</feature>
<evidence type="ECO:0000313" key="3">
    <source>
        <dbReference type="Proteomes" id="UP001338582"/>
    </source>
</evidence>
<dbReference type="GeneID" id="88173751"/>
<name>A0AAX4HA06_9ASCO</name>
<proteinExistence type="predicted"/>